<accession>A0ABD3VDY8</accession>
<keyword evidence="3" id="KW-1185">Reference proteome</keyword>
<evidence type="ECO:0000259" key="1">
    <source>
        <dbReference type="Pfam" id="PF13613"/>
    </source>
</evidence>
<evidence type="ECO:0000313" key="3">
    <source>
        <dbReference type="Proteomes" id="UP001634394"/>
    </source>
</evidence>
<dbReference type="InterPro" id="IPR013324">
    <property type="entry name" value="RNA_pol_sigma_r3/r4-like"/>
</dbReference>
<feature type="non-terminal residue" evidence="2">
    <location>
        <position position="1"/>
    </location>
</feature>
<evidence type="ECO:0000313" key="2">
    <source>
        <dbReference type="EMBL" id="KAL3859806.1"/>
    </source>
</evidence>
<dbReference type="EMBL" id="JBJQND010000012">
    <property type="protein sequence ID" value="KAL3859806.1"/>
    <property type="molecule type" value="Genomic_DNA"/>
</dbReference>
<name>A0ABD3VDY8_SINWO</name>
<organism evidence="2 3">
    <name type="scientific">Sinanodonta woodiana</name>
    <name type="common">Chinese pond mussel</name>
    <name type="synonym">Anodonta woodiana</name>
    <dbReference type="NCBI Taxonomy" id="1069815"/>
    <lineage>
        <taxon>Eukaryota</taxon>
        <taxon>Metazoa</taxon>
        <taxon>Spiralia</taxon>
        <taxon>Lophotrochozoa</taxon>
        <taxon>Mollusca</taxon>
        <taxon>Bivalvia</taxon>
        <taxon>Autobranchia</taxon>
        <taxon>Heteroconchia</taxon>
        <taxon>Palaeoheterodonta</taxon>
        <taxon>Unionida</taxon>
        <taxon>Unionoidea</taxon>
        <taxon>Unionidae</taxon>
        <taxon>Unioninae</taxon>
        <taxon>Sinanodonta</taxon>
    </lineage>
</organism>
<dbReference type="Proteomes" id="UP001634394">
    <property type="component" value="Unassembled WGS sequence"/>
</dbReference>
<sequence length="87" mass="9896">HIDDFQYHYCVSRHSFDIILGEFYDSLLRKCKGTHETLTPEKQLLVGLCYLANNQSMREVAHIFDLSKSTVYNTVIDVCGALGQIGD</sequence>
<gene>
    <name evidence="2" type="ORF">ACJMK2_009999</name>
</gene>
<feature type="non-terminal residue" evidence="2">
    <location>
        <position position="87"/>
    </location>
</feature>
<comment type="caution">
    <text evidence="2">The sequence shown here is derived from an EMBL/GenBank/DDBJ whole genome shotgun (WGS) entry which is preliminary data.</text>
</comment>
<dbReference type="SUPFAM" id="SSF88659">
    <property type="entry name" value="Sigma3 and sigma4 domains of RNA polymerase sigma factors"/>
    <property type="match status" value="1"/>
</dbReference>
<protein>
    <recommendedName>
        <fullName evidence="1">Transposase Helix-turn-helix domain-containing protein</fullName>
    </recommendedName>
</protein>
<feature type="domain" description="Transposase Helix-turn-helix" evidence="1">
    <location>
        <begin position="38"/>
        <end position="75"/>
    </location>
</feature>
<proteinExistence type="predicted"/>
<dbReference type="Pfam" id="PF13613">
    <property type="entry name" value="HTH_Tnp_4"/>
    <property type="match status" value="1"/>
</dbReference>
<dbReference type="InterPro" id="IPR027805">
    <property type="entry name" value="Transposase_HTH_dom"/>
</dbReference>
<reference evidence="2 3" key="1">
    <citation type="submission" date="2024-11" db="EMBL/GenBank/DDBJ databases">
        <title>Chromosome-level genome assembly of the freshwater bivalve Anodonta woodiana.</title>
        <authorList>
            <person name="Chen X."/>
        </authorList>
    </citation>
    <scope>NUCLEOTIDE SEQUENCE [LARGE SCALE GENOMIC DNA]</scope>
    <source>
        <strain evidence="2">MN2024</strain>
        <tissue evidence="2">Gills</tissue>
    </source>
</reference>
<dbReference type="AlphaFoldDB" id="A0ABD3VDY8"/>